<evidence type="ECO:0000256" key="4">
    <source>
        <dbReference type="ARBA" id="ARBA00022692"/>
    </source>
</evidence>
<keyword evidence="2" id="KW-1003">Cell membrane</keyword>
<keyword evidence="5 13" id="KW-1133">Transmembrane helix</keyword>
<evidence type="ECO:0000256" key="12">
    <source>
        <dbReference type="SAM" id="Coils"/>
    </source>
</evidence>
<dbReference type="Pfam" id="PF13624">
    <property type="entry name" value="SurA_N_3"/>
    <property type="match status" value="1"/>
</dbReference>
<proteinExistence type="inferred from homology"/>
<dbReference type="Proteomes" id="UP000502287">
    <property type="component" value="Chromosome"/>
</dbReference>
<evidence type="ECO:0000256" key="10">
    <source>
        <dbReference type="ARBA" id="ARBA00042775"/>
    </source>
</evidence>
<dbReference type="PANTHER" id="PTHR47529:SF1">
    <property type="entry name" value="PERIPLASMIC CHAPERONE PPID"/>
    <property type="match status" value="1"/>
</dbReference>
<accession>A0AAE6X5N4</accession>
<dbReference type="Proteomes" id="UP000276901">
    <property type="component" value="Unassembled WGS sequence"/>
</dbReference>
<evidence type="ECO:0000256" key="3">
    <source>
        <dbReference type="ARBA" id="ARBA00022519"/>
    </source>
</evidence>
<keyword evidence="11" id="KW-0697">Rotamase</keyword>
<keyword evidence="17" id="KW-1185">Reference proteome</keyword>
<dbReference type="SUPFAM" id="SSF54534">
    <property type="entry name" value="FKBP-like"/>
    <property type="match status" value="1"/>
</dbReference>
<evidence type="ECO:0000256" key="8">
    <source>
        <dbReference type="ARBA" id="ARBA00038408"/>
    </source>
</evidence>
<evidence type="ECO:0000313" key="18">
    <source>
        <dbReference type="Proteomes" id="UP000502287"/>
    </source>
</evidence>
<reference evidence="16 17" key="2">
    <citation type="submission" date="2018-11" db="EMBL/GenBank/DDBJ databases">
        <title>Genomic Encyclopedia of Type Strains, Phase IV (KMG-IV): sequencing the most valuable type-strain genomes for metagenomic binning, comparative biology and taxonomic classification.</title>
        <authorList>
            <person name="Goeker M."/>
        </authorList>
    </citation>
    <scope>NUCLEOTIDE SEQUENCE [LARGE SCALE GENOMIC DNA]</scope>
    <source>
        <strain evidence="16 17">DSM 25797</strain>
    </source>
</reference>
<keyword evidence="11 15" id="KW-0413">Isomerase</keyword>
<feature type="coiled-coil region" evidence="12">
    <location>
        <begin position="487"/>
        <end position="514"/>
    </location>
</feature>
<evidence type="ECO:0000313" key="15">
    <source>
        <dbReference type="EMBL" id="QIM64813.1"/>
    </source>
</evidence>
<feature type="transmembrane region" description="Helical" evidence="13">
    <location>
        <begin position="12"/>
        <end position="35"/>
    </location>
</feature>
<keyword evidence="3" id="KW-0997">Cell inner membrane</keyword>
<dbReference type="AlphaFoldDB" id="A0AAE6X5N4"/>
<dbReference type="KEGG" id="fcl:A4G17_04875"/>
<feature type="domain" description="PpiC" evidence="14">
    <location>
        <begin position="267"/>
        <end position="357"/>
    </location>
</feature>
<organism evidence="15 18">
    <name type="scientific">Frederiksenia canicola</name>
    <dbReference type="NCBI Taxonomy" id="123824"/>
    <lineage>
        <taxon>Bacteria</taxon>
        <taxon>Pseudomonadati</taxon>
        <taxon>Pseudomonadota</taxon>
        <taxon>Gammaproteobacteria</taxon>
        <taxon>Pasteurellales</taxon>
        <taxon>Pasteurellaceae</taxon>
        <taxon>Frederiksenia</taxon>
    </lineage>
</organism>
<dbReference type="GO" id="GO:0005886">
    <property type="term" value="C:plasma membrane"/>
    <property type="evidence" value="ECO:0007669"/>
    <property type="project" value="UniProtKB-SubCell"/>
</dbReference>
<name>A0AAE6X5N4_9PAST</name>
<protein>
    <recommendedName>
        <fullName evidence="9">Periplasmic chaperone PpiD</fullName>
    </recommendedName>
    <alternativeName>
        <fullName evidence="10">Periplasmic folding chaperone</fullName>
    </alternativeName>
</protein>
<dbReference type="GO" id="GO:0003755">
    <property type="term" value="F:peptidyl-prolyl cis-trans isomerase activity"/>
    <property type="evidence" value="ECO:0007669"/>
    <property type="project" value="UniProtKB-KW"/>
</dbReference>
<keyword evidence="4 13" id="KW-0812">Transmembrane</keyword>
<evidence type="ECO:0000313" key="17">
    <source>
        <dbReference type="Proteomes" id="UP000276901"/>
    </source>
</evidence>
<dbReference type="InterPro" id="IPR046357">
    <property type="entry name" value="PPIase_dom_sf"/>
</dbReference>
<evidence type="ECO:0000256" key="5">
    <source>
        <dbReference type="ARBA" id="ARBA00022989"/>
    </source>
</evidence>
<dbReference type="PROSITE" id="PS01096">
    <property type="entry name" value="PPIC_PPIASE_1"/>
    <property type="match status" value="1"/>
</dbReference>
<dbReference type="InterPro" id="IPR052029">
    <property type="entry name" value="PpiD_chaperone"/>
</dbReference>
<reference evidence="15 18" key="1">
    <citation type="submission" date="2016-03" db="EMBL/GenBank/DDBJ databases">
        <authorList>
            <person name="Hansen M.J."/>
            <person name="Bojesen A.M."/>
            <person name="Planet P."/>
        </authorList>
    </citation>
    <scope>NUCLEOTIDE SEQUENCE [LARGE SCALE GENOMIC DNA]</scope>
    <source>
        <strain evidence="15 18">HPA 21</strain>
    </source>
</reference>
<keyword evidence="6 13" id="KW-0472">Membrane</keyword>
<comment type="similarity">
    <text evidence="8">Belongs to the PpiD chaperone family.</text>
</comment>
<comment type="subcellular location">
    <subcellularLocation>
        <location evidence="1">Cell inner membrane</location>
        <topology evidence="1">Single-pass type II membrane protein</topology>
        <orientation evidence="1">Periplasmic side</orientation>
    </subcellularLocation>
</comment>
<dbReference type="EMBL" id="RKQT01000003">
    <property type="protein sequence ID" value="RPE92265.1"/>
    <property type="molecule type" value="Genomic_DNA"/>
</dbReference>
<keyword evidence="7" id="KW-0143">Chaperone</keyword>
<dbReference type="InterPro" id="IPR000297">
    <property type="entry name" value="PPIase_PpiC"/>
</dbReference>
<evidence type="ECO:0000256" key="7">
    <source>
        <dbReference type="ARBA" id="ARBA00023186"/>
    </source>
</evidence>
<dbReference type="Gene3D" id="1.10.4030.10">
    <property type="entry name" value="Porin chaperone SurA, peptide-binding domain"/>
    <property type="match status" value="1"/>
</dbReference>
<dbReference type="EMBL" id="CP015029">
    <property type="protein sequence ID" value="QIM64813.1"/>
    <property type="molecule type" value="Genomic_DNA"/>
</dbReference>
<evidence type="ECO:0000256" key="6">
    <source>
        <dbReference type="ARBA" id="ARBA00023136"/>
    </source>
</evidence>
<dbReference type="InterPro" id="IPR023058">
    <property type="entry name" value="PPIase_PpiC_CS"/>
</dbReference>
<keyword evidence="12" id="KW-0175">Coiled coil</keyword>
<dbReference type="RefSeq" id="WP_123957184.1">
    <property type="nucleotide sequence ID" value="NZ_CP015029.1"/>
</dbReference>
<sequence>MIEKMHDKSSSLAFKIIFALVSVSFVLGGIGTGFLRADTSAVKVNGEEISQYAFSQAKNRQQNAMNAQLGERFWDLLDNPEYNKQFNQSILNGLIEDELLRQYAKQLKLGVSVNQIKSEIVNSPNFQKDGKFDNALYQQLLRNNNISADQYASIVYEGVLFSQLQEGIVDSYFTVPVQQEQLAKLLLQKRSVRLATHSLAKETDTQVASNEELQTYYDAHKAEFINPEKLTVEYVRITPKDLASRIQITPEQIDTYYQTNRSQFVTQGEAKIAHIQVADENTANEIAQQLNAGGDFAALAKEKSADKLSAVQGGELGWAKAGTFPKAFEEALNGLQAGQVSQPVKVDSAFHIIKVLERKPENIVPVENVKEQIANIIRHELVATEYSAVTREMANKAFESSGSLESVAQLGNVKVEKTEAFSRDSVPAVLNHDKVLKVLFDGELRQNGQNSDAIDLTNGNHIETMFVRVSDYKAQSNQTFDEAKVAVERAVKREKAEKALLAKAEEQVKALQEGNAQAVSFAPEQTLVFAEAQITHPVLTKTIFSMARPKDKTAYQVARNAEGDVIIVGLDKVEDGKVEDFKPLEAQFNQADRLVLRYNLVQDLRERAKIEFNEDFIEQINTLDNK</sequence>
<evidence type="ECO:0000256" key="1">
    <source>
        <dbReference type="ARBA" id="ARBA00004382"/>
    </source>
</evidence>
<dbReference type="SUPFAM" id="SSF109998">
    <property type="entry name" value="Triger factor/SurA peptide-binding domain-like"/>
    <property type="match status" value="1"/>
</dbReference>
<dbReference type="InterPro" id="IPR027304">
    <property type="entry name" value="Trigger_fact/SurA_dom_sf"/>
</dbReference>
<evidence type="ECO:0000313" key="16">
    <source>
        <dbReference type="EMBL" id="RPE92265.1"/>
    </source>
</evidence>
<evidence type="ECO:0000259" key="14">
    <source>
        <dbReference type="PROSITE" id="PS50198"/>
    </source>
</evidence>
<dbReference type="Pfam" id="PF00639">
    <property type="entry name" value="Rotamase"/>
    <property type="match status" value="1"/>
</dbReference>
<dbReference type="PROSITE" id="PS50198">
    <property type="entry name" value="PPIC_PPIASE_2"/>
    <property type="match status" value="1"/>
</dbReference>
<dbReference type="Gene3D" id="3.10.50.40">
    <property type="match status" value="1"/>
</dbReference>
<evidence type="ECO:0000256" key="2">
    <source>
        <dbReference type="ARBA" id="ARBA00022475"/>
    </source>
</evidence>
<evidence type="ECO:0000256" key="13">
    <source>
        <dbReference type="SAM" id="Phobius"/>
    </source>
</evidence>
<evidence type="ECO:0000256" key="11">
    <source>
        <dbReference type="PROSITE-ProRule" id="PRU00278"/>
    </source>
</evidence>
<dbReference type="PANTHER" id="PTHR47529">
    <property type="entry name" value="PEPTIDYL-PROLYL CIS-TRANS ISOMERASE D"/>
    <property type="match status" value="1"/>
</dbReference>
<gene>
    <name evidence="15" type="ORF">A4G17_04875</name>
    <name evidence="16" type="ORF">EDC49_1555</name>
</gene>
<evidence type="ECO:0000256" key="9">
    <source>
        <dbReference type="ARBA" id="ARBA00040743"/>
    </source>
</evidence>